<dbReference type="PANTHER" id="PTHR23504">
    <property type="entry name" value="MAJOR FACILITATOR SUPERFAMILY DOMAIN-CONTAINING PROTEIN 10"/>
    <property type="match status" value="1"/>
</dbReference>
<keyword evidence="2" id="KW-0813">Transport</keyword>
<dbReference type="eggNOG" id="KOG2615">
    <property type="taxonomic scope" value="Eukaryota"/>
</dbReference>
<feature type="transmembrane region" description="Helical" evidence="6">
    <location>
        <begin position="82"/>
        <end position="100"/>
    </location>
</feature>
<name>L1JXK1_GUITC</name>
<dbReference type="AlphaFoldDB" id="L1JXK1"/>
<dbReference type="Pfam" id="PF07690">
    <property type="entry name" value="MFS_1"/>
    <property type="match status" value="1"/>
</dbReference>
<dbReference type="RefSeq" id="XP_005840082.1">
    <property type="nucleotide sequence ID" value="XM_005840025.1"/>
</dbReference>
<evidence type="ECO:0000256" key="5">
    <source>
        <dbReference type="ARBA" id="ARBA00023136"/>
    </source>
</evidence>
<dbReference type="GO" id="GO:0016020">
    <property type="term" value="C:membrane"/>
    <property type="evidence" value="ECO:0007669"/>
    <property type="project" value="UniProtKB-SubCell"/>
</dbReference>
<protein>
    <recommendedName>
        <fullName evidence="7">Major facilitator superfamily (MFS) profile domain-containing protein</fullName>
    </recommendedName>
</protein>
<keyword evidence="4 6" id="KW-1133">Transmembrane helix</keyword>
<keyword evidence="5 6" id="KW-0472">Membrane</keyword>
<feature type="transmembrane region" description="Helical" evidence="6">
    <location>
        <begin position="311"/>
        <end position="330"/>
    </location>
</feature>
<comment type="subcellular location">
    <subcellularLocation>
        <location evidence="1">Membrane</location>
        <topology evidence="1">Multi-pass membrane protein</topology>
    </subcellularLocation>
</comment>
<reference evidence="10" key="2">
    <citation type="submission" date="2012-11" db="EMBL/GenBank/DDBJ databases">
        <authorList>
            <person name="Kuo A."/>
            <person name="Curtis B.A."/>
            <person name="Tanifuji G."/>
            <person name="Burki F."/>
            <person name="Gruber A."/>
            <person name="Irimia M."/>
            <person name="Maruyama S."/>
            <person name="Arias M.C."/>
            <person name="Ball S.G."/>
            <person name="Gile G.H."/>
            <person name="Hirakawa Y."/>
            <person name="Hopkins J.F."/>
            <person name="Rensing S.A."/>
            <person name="Schmutz J."/>
            <person name="Symeonidi A."/>
            <person name="Elias M."/>
            <person name="Eveleigh R.J."/>
            <person name="Herman E.K."/>
            <person name="Klute M.J."/>
            <person name="Nakayama T."/>
            <person name="Obornik M."/>
            <person name="Reyes-Prieto A."/>
            <person name="Armbrust E.V."/>
            <person name="Aves S.J."/>
            <person name="Beiko R.G."/>
            <person name="Coutinho P."/>
            <person name="Dacks J.B."/>
            <person name="Durnford D.G."/>
            <person name="Fast N.M."/>
            <person name="Green B.R."/>
            <person name="Grisdale C."/>
            <person name="Hempe F."/>
            <person name="Henrissat B."/>
            <person name="Hoppner M.P."/>
            <person name="Ishida K.-I."/>
            <person name="Kim E."/>
            <person name="Koreny L."/>
            <person name="Kroth P.G."/>
            <person name="Liu Y."/>
            <person name="Malik S.-B."/>
            <person name="Maier U.G."/>
            <person name="McRose D."/>
            <person name="Mock T."/>
            <person name="Neilson J.A."/>
            <person name="Onodera N.T."/>
            <person name="Poole A.M."/>
            <person name="Pritham E.J."/>
            <person name="Richards T.A."/>
            <person name="Rocap G."/>
            <person name="Roy S.W."/>
            <person name="Sarai C."/>
            <person name="Schaack S."/>
            <person name="Shirato S."/>
            <person name="Slamovits C.H."/>
            <person name="Spencer D.F."/>
            <person name="Suzuki S."/>
            <person name="Worden A.Z."/>
            <person name="Zauner S."/>
            <person name="Barry K."/>
            <person name="Bell C."/>
            <person name="Bharti A.K."/>
            <person name="Crow J.A."/>
            <person name="Grimwood J."/>
            <person name="Kramer R."/>
            <person name="Lindquist E."/>
            <person name="Lucas S."/>
            <person name="Salamov A."/>
            <person name="McFadden G.I."/>
            <person name="Lane C.E."/>
            <person name="Keeling P.J."/>
            <person name="Gray M.W."/>
            <person name="Grigoriev I.V."/>
            <person name="Archibald J.M."/>
        </authorList>
    </citation>
    <scope>NUCLEOTIDE SEQUENCE</scope>
    <source>
        <strain evidence="10">CCMP2712</strain>
    </source>
</reference>
<feature type="transmembrane region" description="Helical" evidence="6">
    <location>
        <begin position="139"/>
        <end position="161"/>
    </location>
</feature>
<dbReference type="PROSITE" id="PS50850">
    <property type="entry name" value="MFS"/>
    <property type="match status" value="1"/>
</dbReference>
<dbReference type="GO" id="GO:0022857">
    <property type="term" value="F:transmembrane transporter activity"/>
    <property type="evidence" value="ECO:0007669"/>
    <property type="project" value="InterPro"/>
</dbReference>
<evidence type="ECO:0000256" key="1">
    <source>
        <dbReference type="ARBA" id="ARBA00004141"/>
    </source>
</evidence>
<dbReference type="Proteomes" id="UP000011087">
    <property type="component" value="Unassembled WGS sequence"/>
</dbReference>
<feature type="domain" description="Major facilitator superfamily (MFS) profile" evidence="7">
    <location>
        <begin position="7"/>
        <end position="335"/>
    </location>
</feature>
<proteinExistence type="predicted"/>
<dbReference type="HOGENOM" id="CLU_001265_54_2_1"/>
<dbReference type="InterPro" id="IPR001958">
    <property type="entry name" value="Tet-R_TetA/multi-R_MdtG-like"/>
</dbReference>
<keyword evidence="10" id="KW-1185">Reference proteome</keyword>
<dbReference type="PRINTS" id="PR01035">
    <property type="entry name" value="TCRTETA"/>
</dbReference>
<feature type="transmembrane region" description="Helical" evidence="6">
    <location>
        <begin position="106"/>
        <end position="127"/>
    </location>
</feature>
<organism evidence="8">
    <name type="scientific">Guillardia theta (strain CCMP2712)</name>
    <name type="common">Cryptophyte</name>
    <dbReference type="NCBI Taxonomy" id="905079"/>
    <lineage>
        <taxon>Eukaryota</taxon>
        <taxon>Cryptophyceae</taxon>
        <taxon>Pyrenomonadales</taxon>
        <taxon>Geminigeraceae</taxon>
        <taxon>Guillardia</taxon>
    </lineage>
</organism>
<dbReference type="OrthoDB" id="419616at2759"/>
<dbReference type="PaxDb" id="55529-EKX53102"/>
<dbReference type="InterPro" id="IPR036259">
    <property type="entry name" value="MFS_trans_sf"/>
</dbReference>
<evidence type="ECO:0000313" key="9">
    <source>
        <dbReference type="EnsemblProtists" id="EKX53102"/>
    </source>
</evidence>
<dbReference type="CDD" id="cd17330">
    <property type="entry name" value="MFS_SLC46_TetA_like"/>
    <property type="match status" value="1"/>
</dbReference>
<reference evidence="8 10" key="1">
    <citation type="journal article" date="2012" name="Nature">
        <title>Algal genomes reveal evolutionary mosaicism and the fate of nucleomorphs.</title>
        <authorList>
            <consortium name="DOE Joint Genome Institute"/>
            <person name="Curtis B.A."/>
            <person name="Tanifuji G."/>
            <person name="Burki F."/>
            <person name="Gruber A."/>
            <person name="Irimia M."/>
            <person name="Maruyama S."/>
            <person name="Arias M.C."/>
            <person name="Ball S.G."/>
            <person name="Gile G.H."/>
            <person name="Hirakawa Y."/>
            <person name="Hopkins J.F."/>
            <person name="Kuo A."/>
            <person name="Rensing S.A."/>
            <person name="Schmutz J."/>
            <person name="Symeonidi A."/>
            <person name="Elias M."/>
            <person name="Eveleigh R.J."/>
            <person name="Herman E.K."/>
            <person name="Klute M.J."/>
            <person name="Nakayama T."/>
            <person name="Obornik M."/>
            <person name="Reyes-Prieto A."/>
            <person name="Armbrust E.V."/>
            <person name="Aves S.J."/>
            <person name="Beiko R.G."/>
            <person name="Coutinho P."/>
            <person name="Dacks J.B."/>
            <person name="Durnford D.G."/>
            <person name="Fast N.M."/>
            <person name="Green B.R."/>
            <person name="Grisdale C.J."/>
            <person name="Hempel F."/>
            <person name="Henrissat B."/>
            <person name="Hoppner M.P."/>
            <person name="Ishida K."/>
            <person name="Kim E."/>
            <person name="Koreny L."/>
            <person name="Kroth P.G."/>
            <person name="Liu Y."/>
            <person name="Malik S.B."/>
            <person name="Maier U.G."/>
            <person name="McRose D."/>
            <person name="Mock T."/>
            <person name="Neilson J.A."/>
            <person name="Onodera N.T."/>
            <person name="Poole A.M."/>
            <person name="Pritham E.J."/>
            <person name="Richards T.A."/>
            <person name="Rocap G."/>
            <person name="Roy S.W."/>
            <person name="Sarai C."/>
            <person name="Schaack S."/>
            <person name="Shirato S."/>
            <person name="Slamovits C.H."/>
            <person name="Spencer D.F."/>
            <person name="Suzuki S."/>
            <person name="Worden A.Z."/>
            <person name="Zauner S."/>
            <person name="Barry K."/>
            <person name="Bell C."/>
            <person name="Bharti A.K."/>
            <person name="Crow J.A."/>
            <person name="Grimwood J."/>
            <person name="Kramer R."/>
            <person name="Lindquist E."/>
            <person name="Lucas S."/>
            <person name="Salamov A."/>
            <person name="McFadden G.I."/>
            <person name="Lane C.E."/>
            <person name="Keeling P.J."/>
            <person name="Gray M.W."/>
            <person name="Grigoriev I.V."/>
            <person name="Archibald J.M."/>
        </authorList>
    </citation>
    <scope>NUCLEOTIDE SEQUENCE</scope>
    <source>
        <strain evidence="8 10">CCMP2712</strain>
    </source>
</reference>
<sequence>MTATATPLPVAGMAIVLSTLTSESSSVQFLFPFIPFMVHSFGVDEEDVGFYAGWIASSFMLGQFLSSLFWGWASDRIGIRPVLLSGLAATVIGTVAFGFSKSLKQAILVRLACGLLNGNIAVVKTYIGLITDETNEARAFGSIALCWGAGGIIGPTISGLLSEPASKYPNVFGENSIWSEYPYLLPCLVTSVIPTFGFLVGIFFLKEPDRKSKPHDGSLAHVQLEEETDDNCAESAKWEKQEMGDAASFKEKKCLVRSDSAMTYAFSKKALLASVAYALLRLVVICLDEATPLLMSIPRAAGGLDFNTSDIGLALFGQGLLLVLHVLIIFPNLKM</sequence>
<feature type="transmembrane region" description="Helical" evidence="6">
    <location>
        <begin position="48"/>
        <end position="70"/>
    </location>
</feature>
<accession>L1JXK1</accession>
<keyword evidence="3 6" id="KW-0812">Transmembrane</keyword>
<evidence type="ECO:0000256" key="6">
    <source>
        <dbReference type="SAM" id="Phobius"/>
    </source>
</evidence>
<evidence type="ECO:0000313" key="10">
    <source>
        <dbReference type="Proteomes" id="UP000011087"/>
    </source>
</evidence>
<dbReference type="GeneID" id="17309499"/>
<dbReference type="EnsemblProtists" id="EKX53102">
    <property type="protein sequence ID" value="EKX53102"/>
    <property type="gene ID" value="GUITHDRAFT_133473"/>
</dbReference>
<dbReference type="OMA" id="VIMDMAY"/>
<dbReference type="SUPFAM" id="SSF103473">
    <property type="entry name" value="MFS general substrate transporter"/>
    <property type="match status" value="1"/>
</dbReference>
<dbReference type="InterPro" id="IPR020846">
    <property type="entry name" value="MFS_dom"/>
</dbReference>
<gene>
    <name evidence="8" type="ORF">GUITHDRAFT_133473</name>
</gene>
<dbReference type="KEGG" id="gtt:GUITHDRAFT_133473"/>
<dbReference type="Gene3D" id="1.20.1250.20">
    <property type="entry name" value="MFS general substrate transporter like domains"/>
    <property type="match status" value="1"/>
</dbReference>
<evidence type="ECO:0000313" key="8">
    <source>
        <dbReference type="EMBL" id="EKX53102.1"/>
    </source>
</evidence>
<evidence type="ECO:0000256" key="4">
    <source>
        <dbReference type="ARBA" id="ARBA00022989"/>
    </source>
</evidence>
<feature type="transmembrane region" description="Helical" evidence="6">
    <location>
        <begin position="181"/>
        <end position="205"/>
    </location>
</feature>
<dbReference type="InterPro" id="IPR011701">
    <property type="entry name" value="MFS"/>
</dbReference>
<dbReference type="EMBL" id="JH992971">
    <property type="protein sequence ID" value="EKX53102.1"/>
    <property type="molecule type" value="Genomic_DNA"/>
</dbReference>
<feature type="transmembrane region" description="Helical" evidence="6">
    <location>
        <begin position="270"/>
        <end position="291"/>
    </location>
</feature>
<evidence type="ECO:0000256" key="3">
    <source>
        <dbReference type="ARBA" id="ARBA00022692"/>
    </source>
</evidence>
<dbReference type="PANTHER" id="PTHR23504:SF15">
    <property type="entry name" value="MAJOR FACILITATOR SUPERFAMILY (MFS) PROFILE DOMAIN-CONTAINING PROTEIN"/>
    <property type="match status" value="1"/>
</dbReference>
<evidence type="ECO:0000259" key="7">
    <source>
        <dbReference type="PROSITE" id="PS50850"/>
    </source>
</evidence>
<evidence type="ECO:0000256" key="2">
    <source>
        <dbReference type="ARBA" id="ARBA00022448"/>
    </source>
</evidence>
<reference evidence="9" key="3">
    <citation type="submission" date="2015-06" db="UniProtKB">
        <authorList>
            <consortium name="EnsemblProtists"/>
        </authorList>
    </citation>
    <scope>IDENTIFICATION</scope>
</reference>
<dbReference type="STRING" id="905079.L1JXK1"/>